<keyword evidence="1 4" id="KW-0328">Glycosyltransferase</keyword>
<evidence type="ECO:0000259" key="3">
    <source>
        <dbReference type="Pfam" id="PF13439"/>
    </source>
</evidence>
<proteinExistence type="predicted"/>
<dbReference type="PANTHER" id="PTHR12526">
    <property type="entry name" value="GLYCOSYLTRANSFERASE"/>
    <property type="match status" value="1"/>
</dbReference>
<sequence length="362" mass="40249">MKILHTENSCGWGGQEIRILTEATGLMKKGHEVALACPPEAPIYEAARERGLVTLPAPINRKNWRGLVAMYRLIRAWEPDIINTHSSTDSWLTAVAQLLGASPAPIVRTRHISAPVSPSVSNRWLYGKAARYVVTTGTRIRDELIEKRLVHPDRVASVHTGIDPERFRPGDRHQARAALGLDNQAFYLGIVATIRTWKGHAYLVEALARLPDAIHLLVIGDGPNRTAIESRVQELGLADRVRFVGHQQEVAPWLQALDLFVLPSYANEGVPQSLMQAMLCRIPVVSTPVGSIEDIIHHQKTGWLVPPRDSNALTQALSHLYERADVREAMASAGHEFASRHCTLDSMVEQMDAIFRKVVDER</sequence>
<gene>
    <name evidence="4" type="ORF">AAIA72_15375</name>
</gene>
<accession>A0AB39UV18</accession>
<evidence type="ECO:0000256" key="2">
    <source>
        <dbReference type="ARBA" id="ARBA00022679"/>
    </source>
</evidence>
<protein>
    <submittedName>
        <fullName evidence="4">Glycosyltransferase family 4 protein</fullName>
        <ecNumber evidence="4">2.4.-.-</ecNumber>
    </submittedName>
</protein>
<dbReference type="KEGG" id="tcd:AAIA72_15375"/>
<dbReference type="GO" id="GO:0016757">
    <property type="term" value="F:glycosyltransferase activity"/>
    <property type="evidence" value="ECO:0007669"/>
    <property type="project" value="UniProtKB-KW"/>
</dbReference>
<dbReference type="EC" id="2.4.-.-" evidence="4"/>
<name>A0AB39UV18_9GAMM</name>
<dbReference type="AlphaFoldDB" id="A0AB39UV18"/>
<dbReference type="PANTHER" id="PTHR12526:SF510">
    <property type="entry name" value="D-INOSITOL 3-PHOSPHATE GLYCOSYLTRANSFERASE"/>
    <property type="match status" value="1"/>
</dbReference>
<evidence type="ECO:0000256" key="1">
    <source>
        <dbReference type="ARBA" id="ARBA00022676"/>
    </source>
</evidence>
<dbReference type="CDD" id="cd03801">
    <property type="entry name" value="GT4_PimA-like"/>
    <property type="match status" value="1"/>
</dbReference>
<dbReference type="SUPFAM" id="SSF53756">
    <property type="entry name" value="UDP-Glycosyltransferase/glycogen phosphorylase"/>
    <property type="match status" value="1"/>
</dbReference>
<dbReference type="Pfam" id="PF13692">
    <property type="entry name" value="Glyco_trans_1_4"/>
    <property type="match status" value="1"/>
</dbReference>
<dbReference type="RefSeq" id="WP_369601170.1">
    <property type="nucleotide sequence ID" value="NZ_CP154858.1"/>
</dbReference>
<organism evidence="4">
    <name type="scientific">Thermohahella caldifontis</name>
    <dbReference type="NCBI Taxonomy" id="3142973"/>
    <lineage>
        <taxon>Bacteria</taxon>
        <taxon>Pseudomonadati</taxon>
        <taxon>Pseudomonadota</taxon>
        <taxon>Gammaproteobacteria</taxon>
        <taxon>Oceanospirillales</taxon>
        <taxon>Hahellaceae</taxon>
        <taxon>Thermohahella</taxon>
    </lineage>
</organism>
<keyword evidence="2 4" id="KW-0808">Transferase</keyword>
<dbReference type="InterPro" id="IPR028098">
    <property type="entry name" value="Glyco_trans_4-like_N"/>
</dbReference>
<dbReference type="EMBL" id="CP154858">
    <property type="protein sequence ID" value="XDT72157.1"/>
    <property type="molecule type" value="Genomic_DNA"/>
</dbReference>
<evidence type="ECO:0000313" key="4">
    <source>
        <dbReference type="EMBL" id="XDT72157.1"/>
    </source>
</evidence>
<feature type="domain" description="Glycosyltransferase subfamily 4-like N-terminal" evidence="3">
    <location>
        <begin position="12"/>
        <end position="166"/>
    </location>
</feature>
<reference evidence="4" key="1">
    <citation type="submission" date="2024-05" db="EMBL/GenBank/DDBJ databases">
        <title>Genome sequencing of novel strain.</title>
        <authorList>
            <person name="Ganbat D."/>
            <person name="Ganbat S."/>
            <person name="Lee S.-J."/>
        </authorList>
    </citation>
    <scope>NUCLEOTIDE SEQUENCE</scope>
    <source>
        <strain evidence="4">SMD15-11</strain>
    </source>
</reference>
<dbReference type="Gene3D" id="3.40.50.2000">
    <property type="entry name" value="Glycogen Phosphorylase B"/>
    <property type="match status" value="2"/>
</dbReference>
<dbReference type="Pfam" id="PF13439">
    <property type="entry name" value="Glyco_transf_4"/>
    <property type="match status" value="1"/>
</dbReference>